<feature type="domain" description="C2H2-type" evidence="2">
    <location>
        <begin position="276"/>
        <end position="296"/>
    </location>
</feature>
<feature type="region of interest" description="Disordered" evidence="1">
    <location>
        <begin position="1"/>
        <end position="57"/>
    </location>
</feature>
<dbReference type="PROSITE" id="PS00028">
    <property type="entry name" value="ZINC_FINGER_C2H2_1"/>
    <property type="match status" value="1"/>
</dbReference>
<dbReference type="OrthoDB" id="18959at2759"/>
<reference evidence="3 4" key="1">
    <citation type="journal article" date="2016" name="Genome Biol. Evol.">
        <title>Divergent and convergent evolution of fungal pathogenicity.</title>
        <authorList>
            <person name="Shang Y."/>
            <person name="Xiao G."/>
            <person name="Zheng P."/>
            <person name="Cen K."/>
            <person name="Zhan S."/>
            <person name="Wang C."/>
        </authorList>
    </citation>
    <scope>NUCLEOTIDE SEQUENCE [LARGE SCALE GENOMIC DNA]</scope>
    <source>
        <strain evidence="3 4">RCEF 264</strain>
    </source>
</reference>
<comment type="caution">
    <text evidence="3">The sequence shown here is derived from an EMBL/GenBank/DDBJ whole genome shotgun (WGS) entry which is preliminary data.</text>
</comment>
<dbReference type="InterPro" id="IPR048781">
    <property type="entry name" value="Sos7_CC"/>
</dbReference>
<organism evidence="3 4">
    <name type="scientific">Niveomyces insectorum RCEF 264</name>
    <dbReference type="NCBI Taxonomy" id="1081102"/>
    <lineage>
        <taxon>Eukaryota</taxon>
        <taxon>Fungi</taxon>
        <taxon>Dikarya</taxon>
        <taxon>Ascomycota</taxon>
        <taxon>Pezizomycotina</taxon>
        <taxon>Sordariomycetes</taxon>
        <taxon>Hypocreomycetidae</taxon>
        <taxon>Hypocreales</taxon>
        <taxon>Cordycipitaceae</taxon>
        <taxon>Niveomyces</taxon>
    </lineage>
</organism>
<dbReference type="InterPro" id="IPR037475">
    <property type="entry name" value="Sos7"/>
</dbReference>
<evidence type="ECO:0000256" key="1">
    <source>
        <dbReference type="SAM" id="MobiDB-lite"/>
    </source>
</evidence>
<evidence type="ECO:0000313" key="3">
    <source>
        <dbReference type="EMBL" id="OAA63294.1"/>
    </source>
</evidence>
<dbReference type="Proteomes" id="UP000076874">
    <property type="component" value="Unassembled WGS sequence"/>
</dbReference>
<name>A0A167W3I6_9HYPO</name>
<dbReference type="GO" id="GO:0000776">
    <property type="term" value="C:kinetochore"/>
    <property type="evidence" value="ECO:0007669"/>
    <property type="project" value="InterPro"/>
</dbReference>
<dbReference type="InterPro" id="IPR013087">
    <property type="entry name" value="Znf_C2H2_type"/>
</dbReference>
<proteinExistence type="predicted"/>
<accession>A0A167W3I6</accession>
<dbReference type="PANTHER" id="PTHR37329:SF1">
    <property type="entry name" value="KINETOCHORE PROTEIN SOS7"/>
    <property type="match status" value="1"/>
</dbReference>
<keyword evidence="4" id="KW-1185">Reference proteome</keyword>
<protein>
    <submittedName>
        <fullName evidence="3">Zinc finger transcription factor</fullName>
    </submittedName>
</protein>
<dbReference type="AlphaFoldDB" id="A0A167W3I6"/>
<sequence>MARTRTALASPVASTRTTRSVAARQSPRATVSPQKLPKATAQSGDNGNGDRLLDGLNTPTAESVDLLHAAHMAQLAPALRALHALPGLRRLNGSDDDDDDDDNDDALLIMNKNSLLADSNNNGEDTPDYHAALDELAYLEGLFAKLRFSYREQLTKETVVRRILELELPLLHAADIDRMVQDTEVQRQRLRASKSAMQAQGAAAERLVRTLAAERQSLRVAAHAAAHNLPTRLRRLRHRLARLRVALRAELQAVDKAMADTADGRKPEPAPRPFACSVCNHRFYAEAFQLLHQAMHADVQEREGYSGIDVDDVDAPEMVDQHYLGLCTCSGCDEQVPAVLLDRLPAPEAGETHAAFHARLQQAMAHAQQTLATQTAVHEEDLALPAETAAVVEALAQCVAEATAQADEARADATRQAAVEHEAAQALAHLRDAVGCVRAEMARQEQAEAADEDDRTVPHASVKTTKRTHLGRTLQEQADVFGVLLQEDNDDDEEMME</sequence>
<feature type="region of interest" description="Disordered" evidence="1">
    <location>
        <begin position="446"/>
        <end position="473"/>
    </location>
</feature>
<gene>
    <name evidence="3" type="ORF">SPI_03457</name>
</gene>
<dbReference type="GO" id="GO:0051315">
    <property type="term" value="P:attachment of mitotic spindle microtubules to kinetochore"/>
    <property type="evidence" value="ECO:0007669"/>
    <property type="project" value="TreeGrafter"/>
</dbReference>
<evidence type="ECO:0000259" key="2">
    <source>
        <dbReference type="PROSITE" id="PS00028"/>
    </source>
</evidence>
<dbReference type="PANTHER" id="PTHR37329">
    <property type="entry name" value="KINETOCHORE PROTEIN SOS7"/>
    <property type="match status" value="1"/>
</dbReference>
<dbReference type="Pfam" id="PF20882">
    <property type="entry name" value="Sos7"/>
    <property type="match status" value="1"/>
</dbReference>
<dbReference type="EMBL" id="AZHD01000005">
    <property type="protein sequence ID" value="OAA63294.1"/>
    <property type="molecule type" value="Genomic_DNA"/>
</dbReference>
<evidence type="ECO:0000313" key="4">
    <source>
        <dbReference type="Proteomes" id="UP000076874"/>
    </source>
</evidence>
<dbReference type="GO" id="GO:0034501">
    <property type="term" value="P:protein localization to kinetochore"/>
    <property type="evidence" value="ECO:0007669"/>
    <property type="project" value="InterPro"/>
</dbReference>